<accession>A0ABN7WTH6</accession>
<keyword evidence="2" id="KW-0812">Transmembrane</keyword>
<sequence>ESPNESDNETDNKDENKIMKESNNTDYEDAQPKDFISNNSKEMVNNPIQKLFICIFVNNSWTCASPIENPYYFAKFISIFAIAVIVLILV</sequence>
<gene>
    <name evidence="3" type="ORF">GMARGA_LOCUS34942</name>
</gene>
<organism evidence="3 4">
    <name type="scientific">Gigaspora margarita</name>
    <dbReference type="NCBI Taxonomy" id="4874"/>
    <lineage>
        <taxon>Eukaryota</taxon>
        <taxon>Fungi</taxon>
        <taxon>Fungi incertae sedis</taxon>
        <taxon>Mucoromycota</taxon>
        <taxon>Glomeromycotina</taxon>
        <taxon>Glomeromycetes</taxon>
        <taxon>Diversisporales</taxon>
        <taxon>Gigasporaceae</taxon>
        <taxon>Gigaspora</taxon>
    </lineage>
</organism>
<comment type="caution">
    <text evidence="3">The sequence shown here is derived from an EMBL/GenBank/DDBJ whole genome shotgun (WGS) entry which is preliminary data.</text>
</comment>
<evidence type="ECO:0000313" key="3">
    <source>
        <dbReference type="EMBL" id="CAG8840498.1"/>
    </source>
</evidence>
<feature type="non-terminal residue" evidence="3">
    <location>
        <position position="1"/>
    </location>
</feature>
<dbReference type="EMBL" id="CAJVQB010063032">
    <property type="protein sequence ID" value="CAG8840498.1"/>
    <property type="molecule type" value="Genomic_DNA"/>
</dbReference>
<feature type="compositionally biased region" description="Basic and acidic residues" evidence="1">
    <location>
        <begin position="10"/>
        <end position="20"/>
    </location>
</feature>
<reference evidence="3 4" key="1">
    <citation type="submission" date="2021-06" db="EMBL/GenBank/DDBJ databases">
        <authorList>
            <person name="Kallberg Y."/>
            <person name="Tangrot J."/>
            <person name="Rosling A."/>
        </authorList>
    </citation>
    <scope>NUCLEOTIDE SEQUENCE [LARGE SCALE GENOMIC DNA]</scope>
    <source>
        <strain evidence="3 4">120-4 pot B 10/14</strain>
    </source>
</reference>
<dbReference type="Proteomes" id="UP000789901">
    <property type="component" value="Unassembled WGS sequence"/>
</dbReference>
<keyword evidence="2" id="KW-0472">Membrane</keyword>
<evidence type="ECO:0000313" key="4">
    <source>
        <dbReference type="Proteomes" id="UP000789901"/>
    </source>
</evidence>
<proteinExistence type="predicted"/>
<keyword evidence="4" id="KW-1185">Reference proteome</keyword>
<evidence type="ECO:0000256" key="2">
    <source>
        <dbReference type="SAM" id="Phobius"/>
    </source>
</evidence>
<feature type="region of interest" description="Disordered" evidence="1">
    <location>
        <begin position="1"/>
        <end position="32"/>
    </location>
</feature>
<protein>
    <submittedName>
        <fullName evidence="3">3162_t:CDS:1</fullName>
    </submittedName>
</protein>
<evidence type="ECO:0000256" key="1">
    <source>
        <dbReference type="SAM" id="MobiDB-lite"/>
    </source>
</evidence>
<name>A0ABN7WTH6_GIGMA</name>
<feature type="transmembrane region" description="Helical" evidence="2">
    <location>
        <begin position="71"/>
        <end position="89"/>
    </location>
</feature>
<keyword evidence="2" id="KW-1133">Transmembrane helix</keyword>